<evidence type="ECO:0000256" key="2">
    <source>
        <dbReference type="ARBA" id="ARBA00004191"/>
    </source>
</evidence>
<organism evidence="7 8">
    <name type="scientific">Stylosanthes scabra</name>
    <dbReference type="NCBI Taxonomy" id="79078"/>
    <lineage>
        <taxon>Eukaryota</taxon>
        <taxon>Viridiplantae</taxon>
        <taxon>Streptophyta</taxon>
        <taxon>Embryophyta</taxon>
        <taxon>Tracheophyta</taxon>
        <taxon>Spermatophyta</taxon>
        <taxon>Magnoliopsida</taxon>
        <taxon>eudicotyledons</taxon>
        <taxon>Gunneridae</taxon>
        <taxon>Pentapetalae</taxon>
        <taxon>rosids</taxon>
        <taxon>fabids</taxon>
        <taxon>Fabales</taxon>
        <taxon>Fabaceae</taxon>
        <taxon>Papilionoideae</taxon>
        <taxon>50 kb inversion clade</taxon>
        <taxon>dalbergioids sensu lato</taxon>
        <taxon>Dalbergieae</taxon>
        <taxon>Pterocarpus clade</taxon>
        <taxon>Stylosanthes</taxon>
    </lineage>
</organism>
<name>A0ABU6WL92_9FABA</name>
<evidence type="ECO:0000256" key="1">
    <source>
        <dbReference type="ARBA" id="ARBA00003534"/>
    </source>
</evidence>
<sequence>MGKLFWLAIAIPLVLTNCVAAFQWYQYEYHHFNETQLSLLEADESLFQSNTLFVGLNLIHTAAAKGVVCLDGTFPAYHFHRGYGSGANTWLRNLEVSSL</sequence>
<accession>A0ABU6WL92</accession>
<keyword evidence="6" id="KW-0378">Hydrolase</keyword>
<dbReference type="EMBL" id="JASCZI010181743">
    <property type="protein sequence ID" value="MED6185621.1"/>
    <property type="molecule type" value="Genomic_DNA"/>
</dbReference>
<dbReference type="PANTHER" id="PTHR21562:SF5">
    <property type="entry name" value="PECTIN ACETYLESTERASE 12"/>
    <property type="match status" value="1"/>
</dbReference>
<dbReference type="EC" id="3.1.1.-" evidence="6"/>
<keyword evidence="6" id="KW-0732">Signal</keyword>
<comment type="subcellular location">
    <subcellularLocation>
        <location evidence="2 6">Secreted</location>
        <location evidence="2 6">Cell wall</location>
    </subcellularLocation>
</comment>
<reference evidence="7 8" key="1">
    <citation type="journal article" date="2023" name="Plants (Basel)">
        <title>Bridging the Gap: Combining Genomics and Transcriptomics Approaches to Understand Stylosanthes scabra, an Orphan Legume from the Brazilian Caatinga.</title>
        <authorList>
            <person name="Ferreira-Neto J.R.C."/>
            <person name="da Silva M.D."/>
            <person name="Binneck E."/>
            <person name="de Melo N.F."/>
            <person name="da Silva R.H."/>
            <person name="de Melo A.L.T.M."/>
            <person name="Pandolfi V."/>
            <person name="Bustamante F.O."/>
            <person name="Brasileiro-Vidal A.C."/>
            <person name="Benko-Iseppon A.M."/>
        </authorList>
    </citation>
    <scope>NUCLEOTIDE SEQUENCE [LARGE SCALE GENOMIC DNA]</scope>
    <source>
        <tissue evidence="7">Leaves</tissue>
    </source>
</reference>
<protein>
    <recommendedName>
        <fullName evidence="6">Pectin acetylesterase</fullName>
        <ecNumber evidence="6">3.1.1.-</ecNumber>
    </recommendedName>
</protein>
<dbReference type="Proteomes" id="UP001341840">
    <property type="component" value="Unassembled WGS sequence"/>
</dbReference>
<keyword evidence="4 6" id="KW-0134">Cell wall</keyword>
<keyword evidence="5 6" id="KW-0961">Cell wall biogenesis/degradation</keyword>
<feature type="signal peptide" evidence="6">
    <location>
        <begin position="1"/>
        <end position="21"/>
    </location>
</feature>
<dbReference type="InterPro" id="IPR004963">
    <property type="entry name" value="PAE/NOTUM"/>
</dbReference>
<comment type="caution">
    <text evidence="7">The sequence shown here is derived from an EMBL/GenBank/DDBJ whole genome shotgun (WGS) entry which is preliminary data.</text>
</comment>
<dbReference type="Pfam" id="PF03283">
    <property type="entry name" value="PAE"/>
    <property type="match status" value="1"/>
</dbReference>
<comment type="function">
    <text evidence="1 6">Hydrolyzes acetyl esters in homogalacturonan regions of pectin. In type I primary cell wall, galacturonic acid residues of pectin can be acetylated at the O-2 and O-3 positions. Decreasing the degree of acetylation of pectin gels in vitro alters their physical properties.</text>
</comment>
<comment type="similarity">
    <text evidence="3 6">Belongs to the pectinacetylesterase family.</text>
</comment>
<evidence type="ECO:0000256" key="3">
    <source>
        <dbReference type="ARBA" id="ARBA00005784"/>
    </source>
</evidence>
<evidence type="ECO:0000256" key="6">
    <source>
        <dbReference type="RuleBase" id="RU363114"/>
    </source>
</evidence>
<proteinExistence type="inferred from homology"/>
<dbReference type="PANTHER" id="PTHR21562">
    <property type="entry name" value="NOTUM-RELATED"/>
    <property type="match status" value="1"/>
</dbReference>
<evidence type="ECO:0000313" key="7">
    <source>
        <dbReference type="EMBL" id="MED6185621.1"/>
    </source>
</evidence>
<evidence type="ECO:0000313" key="8">
    <source>
        <dbReference type="Proteomes" id="UP001341840"/>
    </source>
</evidence>
<evidence type="ECO:0000256" key="4">
    <source>
        <dbReference type="ARBA" id="ARBA00022512"/>
    </source>
</evidence>
<keyword evidence="8" id="KW-1185">Reference proteome</keyword>
<evidence type="ECO:0000256" key="5">
    <source>
        <dbReference type="ARBA" id="ARBA00023316"/>
    </source>
</evidence>
<feature type="chain" id="PRO_5044950606" description="Pectin acetylesterase" evidence="6">
    <location>
        <begin position="22"/>
        <end position="99"/>
    </location>
</feature>
<gene>
    <name evidence="7" type="ORF">PIB30_058882</name>
</gene>
<keyword evidence="6" id="KW-0964">Secreted</keyword>